<dbReference type="InterPro" id="IPR005094">
    <property type="entry name" value="Endonuclease_MobA/VirD2"/>
</dbReference>
<feature type="domain" description="MobA/VirD2-like nuclease" evidence="2">
    <location>
        <begin position="17"/>
        <end position="147"/>
    </location>
</feature>
<feature type="compositionally biased region" description="Basic and acidic residues" evidence="1">
    <location>
        <begin position="329"/>
        <end position="343"/>
    </location>
</feature>
<proteinExistence type="predicted"/>
<dbReference type="Pfam" id="PF03432">
    <property type="entry name" value="Relaxase"/>
    <property type="match status" value="1"/>
</dbReference>
<comment type="caution">
    <text evidence="3">The sequence shown here is derived from an EMBL/GenBank/DDBJ whole genome shotgun (WGS) entry which is preliminary data.</text>
</comment>
<keyword evidence="4" id="KW-1185">Reference proteome</keyword>
<dbReference type="EMBL" id="JABKKF010000003">
    <property type="protein sequence ID" value="NPD91593.1"/>
    <property type="molecule type" value="Genomic_DNA"/>
</dbReference>
<evidence type="ECO:0000256" key="1">
    <source>
        <dbReference type="SAM" id="MobiDB-lite"/>
    </source>
</evidence>
<evidence type="ECO:0000313" key="3">
    <source>
        <dbReference type="EMBL" id="NPD91593.1"/>
    </source>
</evidence>
<organism evidence="3 4">
    <name type="scientific">Xylanibacter muris</name>
    <dbReference type="NCBI Taxonomy" id="2736290"/>
    <lineage>
        <taxon>Bacteria</taxon>
        <taxon>Pseudomonadati</taxon>
        <taxon>Bacteroidota</taxon>
        <taxon>Bacteroidia</taxon>
        <taxon>Bacteroidales</taxon>
        <taxon>Prevotellaceae</taxon>
        <taxon>Xylanibacter</taxon>
    </lineage>
</organism>
<evidence type="ECO:0000259" key="2">
    <source>
        <dbReference type="Pfam" id="PF03432"/>
    </source>
</evidence>
<evidence type="ECO:0000313" key="4">
    <source>
        <dbReference type="Proteomes" id="UP000714420"/>
    </source>
</evidence>
<gene>
    <name evidence="3" type="ORF">HPS56_04355</name>
</gene>
<feature type="region of interest" description="Disordered" evidence="1">
    <location>
        <begin position="318"/>
        <end position="350"/>
    </location>
</feature>
<dbReference type="Proteomes" id="UP000714420">
    <property type="component" value="Unassembled WGS sequence"/>
</dbReference>
<accession>A0ABX2AK77</accession>
<protein>
    <submittedName>
        <fullName evidence="3">Relaxase/mobilization nuclease domain-containing protein</fullName>
    </submittedName>
</protein>
<dbReference type="RefSeq" id="WP_172274440.1">
    <property type="nucleotide sequence ID" value="NZ_CASGMU010000016.1"/>
</dbReference>
<reference evidence="3 4" key="1">
    <citation type="submission" date="2020-05" db="EMBL/GenBank/DDBJ databases">
        <title>Distinct polysaccharide utilization as determinants for interspecies competition between intestinal Prevotella spp.</title>
        <authorList>
            <person name="Galvez E.J.C."/>
            <person name="Iljazovic A."/>
            <person name="Strowig T."/>
        </authorList>
    </citation>
    <scope>NUCLEOTIDE SEQUENCE [LARGE SCALE GENOMIC DNA]</scope>
    <source>
        <strain evidence="3 4">PMUR</strain>
    </source>
</reference>
<sequence>MMAKISSGQGFAGLVDYANNLKEKNTKIIASDGVDLTSNKSIVASFSLQAKSRPSLKHFVGHISLSFAPEDTPKLSDKLMAVIAKEYMRRMGIVNTQYAAFRHHDKPHAHVHIVYNWVDNDGNAITGDQAFRKSARITQALTREYGLAFGKGKKRVNRDRLKGKAAAKYRIYDAINEALKGCRSMEALKAALSARAIGMNTVRNAEGKAKGVVFTCDNISFAGYQIDRSMTYAKLCQRMGIVPDVADNISNISASDERTEQSGFSFGRQYVDTPKEANAYQETTATESLSGTDTAGGNASIGNGIGAAIVELIAQPHIAPTSGGGAGDSNDRGWNDEDKEKKKNPYKRRR</sequence>
<name>A0ABX2AK77_9BACT</name>